<gene>
    <name evidence="8" type="ORF">PXC00_05310</name>
</gene>
<evidence type="ECO:0000256" key="1">
    <source>
        <dbReference type="ARBA" id="ARBA00001933"/>
    </source>
</evidence>
<dbReference type="EMBL" id="CP135996">
    <property type="protein sequence ID" value="WOC33635.1"/>
    <property type="molecule type" value="Genomic_DNA"/>
</dbReference>
<keyword evidence="3 6" id="KW-0032">Aminotransferase</keyword>
<evidence type="ECO:0000313" key="8">
    <source>
        <dbReference type="EMBL" id="WOC33635.1"/>
    </source>
</evidence>
<evidence type="ECO:0000256" key="4">
    <source>
        <dbReference type="ARBA" id="ARBA00022679"/>
    </source>
</evidence>
<keyword evidence="4 6" id="KW-0808">Transferase</keyword>
<dbReference type="AlphaFoldDB" id="A0AA97DAI2"/>
<feature type="domain" description="Aminotransferase class I/classII large" evidence="7">
    <location>
        <begin position="31"/>
        <end position="381"/>
    </location>
</feature>
<dbReference type="InterPro" id="IPR015421">
    <property type="entry name" value="PyrdxlP-dep_Trfase_major"/>
</dbReference>
<protein>
    <recommendedName>
        <fullName evidence="6">Aminotransferase</fullName>
        <ecNumber evidence="6">2.6.1.-</ecNumber>
    </recommendedName>
</protein>
<dbReference type="EC" id="2.6.1.-" evidence="6"/>
<proteinExistence type="inferred from homology"/>
<dbReference type="GO" id="GO:0030170">
    <property type="term" value="F:pyridoxal phosphate binding"/>
    <property type="evidence" value="ECO:0007669"/>
    <property type="project" value="InterPro"/>
</dbReference>
<dbReference type="PANTHER" id="PTHR46383">
    <property type="entry name" value="ASPARTATE AMINOTRANSFERASE"/>
    <property type="match status" value="1"/>
</dbReference>
<dbReference type="PROSITE" id="PS00105">
    <property type="entry name" value="AA_TRANSFER_CLASS_1"/>
    <property type="match status" value="1"/>
</dbReference>
<dbReference type="InterPro" id="IPR004838">
    <property type="entry name" value="NHTrfase_class1_PyrdxlP-BS"/>
</dbReference>
<dbReference type="RefSeq" id="WP_275845675.1">
    <property type="nucleotide sequence ID" value="NZ_CP135996.1"/>
</dbReference>
<dbReference type="SUPFAM" id="SSF53383">
    <property type="entry name" value="PLP-dependent transferases"/>
    <property type="match status" value="1"/>
</dbReference>
<dbReference type="PANTHER" id="PTHR46383:SF3">
    <property type="entry name" value="ASPARTATE AMINOTRANSFERASE-RELATED"/>
    <property type="match status" value="1"/>
</dbReference>
<reference evidence="8 9" key="2">
    <citation type="submission" date="2024-06" db="EMBL/GenBank/DDBJ databases">
        <title>Caproicibacterium argilliputei sp. nov, a novel caproic acid producing anaerobic bacterium isolated from pit mud.</title>
        <authorList>
            <person name="Xia S."/>
        </authorList>
    </citation>
    <scope>NUCLEOTIDE SEQUENCE [LARGE SCALE GENOMIC DNA]</scope>
    <source>
        <strain evidence="8 9">ZCY20-5</strain>
    </source>
</reference>
<sequence>MDYSSRLNPEIQALKPSGIRKFFDIANEMDDVISLSIGEPDFVTPWHIRQAGIRSLEDGKTWYSPNRGFMELREGICQWFAHHYRVQYEPKTECLVTVGGSEAIDGCMRCLIQPGDEVLIPQPSFVCYQPLAEMAGGVPVILETKAENSFRLTPEELKAAITPKTKLLILPYPNNPTGAVMRREHLNALADVLRGTDVMVLSDEIYSELTYGDTRHVTFSAIPDMRERTVVINGFSKAFAMTGWRLGFALGPEPIIKQMTKLHQYAIMSAPTMSQLAAVEAMNNGDSDSAYMREQYDMRRRLIVDGFNELGLTCFEPEGAFYIFPCIRSTGLTSDAFCEKLIQEEHVAVVPGSAFGDCGEGFVRVSYSYSIKHITEALSRIAHFVQRHHADTL</sequence>
<dbReference type="InterPro" id="IPR015424">
    <property type="entry name" value="PyrdxlP-dep_Trfase"/>
</dbReference>
<dbReference type="InterPro" id="IPR050596">
    <property type="entry name" value="AspAT/PAT-like"/>
</dbReference>
<dbReference type="InterPro" id="IPR004839">
    <property type="entry name" value="Aminotransferase_I/II_large"/>
</dbReference>
<dbReference type="Gene3D" id="3.90.1150.10">
    <property type="entry name" value="Aspartate Aminotransferase, domain 1"/>
    <property type="match status" value="1"/>
</dbReference>
<evidence type="ECO:0000259" key="7">
    <source>
        <dbReference type="Pfam" id="PF00155"/>
    </source>
</evidence>
<dbReference type="FunFam" id="3.40.640.10:FF:000033">
    <property type="entry name" value="Aspartate aminotransferase"/>
    <property type="match status" value="1"/>
</dbReference>
<comment type="similarity">
    <text evidence="2 6">Belongs to the class-I pyridoxal-phosphate-dependent aminotransferase family.</text>
</comment>
<reference evidence="9" key="1">
    <citation type="submission" date="2024-06" db="EMBL/GenBank/DDBJ databases">
        <title>Caproicibacterium argilliputei sp. nov, a novel caproic acid producing anaerobic bacterium isolated from pit mud.</title>
        <authorList>
            <person name="Zeng C."/>
        </authorList>
    </citation>
    <scope>NUCLEOTIDE SEQUENCE [LARGE SCALE GENOMIC DNA]</scope>
    <source>
        <strain evidence="9">ZCY20-5</strain>
    </source>
</reference>
<organism evidence="8 9">
    <name type="scientific">Caproicibacterium argilliputei</name>
    <dbReference type="NCBI Taxonomy" id="3030016"/>
    <lineage>
        <taxon>Bacteria</taxon>
        <taxon>Bacillati</taxon>
        <taxon>Bacillota</taxon>
        <taxon>Clostridia</taxon>
        <taxon>Eubacteriales</taxon>
        <taxon>Oscillospiraceae</taxon>
        <taxon>Caproicibacterium</taxon>
    </lineage>
</organism>
<comment type="cofactor">
    <cofactor evidence="1 6">
        <name>pyridoxal 5'-phosphate</name>
        <dbReference type="ChEBI" id="CHEBI:597326"/>
    </cofactor>
</comment>
<keyword evidence="9" id="KW-1185">Reference proteome</keyword>
<evidence type="ECO:0000256" key="6">
    <source>
        <dbReference type="RuleBase" id="RU000481"/>
    </source>
</evidence>
<evidence type="ECO:0000256" key="2">
    <source>
        <dbReference type="ARBA" id="ARBA00007441"/>
    </source>
</evidence>
<dbReference type="KEGG" id="carl:PXC00_05310"/>
<dbReference type="Pfam" id="PF00155">
    <property type="entry name" value="Aminotran_1_2"/>
    <property type="match status" value="1"/>
</dbReference>
<dbReference type="Proteomes" id="UP001300604">
    <property type="component" value="Chromosome"/>
</dbReference>
<dbReference type="GO" id="GO:0008483">
    <property type="term" value="F:transaminase activity"/>
    <property type="evidence" value="ECO:0007669"/>
    <property type="project" value="UniProtKB-KW"/>
</dbReference>
<reference evidence="9" key="3">
    <citation type="submission" date="2024-06" db="EMBL/GenBank/DDBJ databases">
        <authorList>
            <person name="Zeng C."/>
        </authorList>
    </citation>
    <scope>NUCLEOTIDE SEQUENCE [LARGE SCALE GENOMIC DNA]</scope>
    <source>
        <strain evidence="9">ZCY20-5</strain>
    </source>
</reference>
<dbReference type="InterPro" id="IPR015422">
    <property type="entry name" value="PyrdxlP-dep_Trfase_small"/>
</dbReference>
<name>A0AA97DAI2_9FIRM</name>
<evidence type="ECO:0000256" key="3">
    <source>
        <dbReference type="ARBA" id="ARBA00022576"/>
    </source>
</evidence>
<dbReference type="Gene3D" id="3.40.640.10">
    <property type="entry name" value="Type I PLP-dependent aspartate aminotransferase-like (Major domain)"/>
    <property type="match status" value="1"/>
</dbReference>
<dbReference type="GO" id="GO:0006520">
    <property type="term" value="P:amino acid metabolic process"/>
    <property type="evidence" value="ECO:0007669"/>
    <property type="project" value="InterPro"/>
</dbReference>
<dbReference type="CDD" id="cd00609">
    <property type="entry name" value="AAT_like"/>
    <property type="match status" value="1"/>
</dbReference>
<keyword evidence="5" id="KW-0663">Pyridoxal phosphate</keyword>
<evidence type="ECO:0000256" key="5">
    <source>
        <dbReference type="ARBA" id="ARBA00022898"/>
    </source>
</evidence>
<accession>A0AA97DAI2</accession>
<evidence type="ECO:0000313" key="9">
    <source>
        <dbReference type="Proteomes" id="UP001300604"/>
    </source>
</evidence>